<dbReference type="Pfam" id="PF06152">
    <property type="entry name" value="Phage_min_cap2"/>
    <property type="match status" value="1"/>
</dbReference>
<reference evidence="1 2" key="1">
    <citation type="submission" date="2020-02" db="EMBL/GenBank/DDBJ databases">
        <authorList>
            <person name="Gao J."/>
            <person name="Sun J."/>
        </authorList>
    </citation>
    <scope>NUCLEOTIDE SEQUENCE [LARGE SCALE GENOMIC DNA]</scope>
    <source>
        <strain evidence="1 2">7124</strain>
    </source>
</reference>
<dbReference type="EMBL" id="JAAKGU010000001">
    <property type="protein sequence ID" value="NGM81201.1"/>
    <property type="molecule type" value="Genomic_DNA"/>
</dbReference>
<organism evidence="1 2">
    <name type="scientific">Paenibacillus apii</name>
    <dbReference type="NCBI Taxonomy" id="1850370"/>
    <lineage>
        <taxon>Bacteria</taxon>
        <taxon>Bacillati</taxon>
        <taxon>Bacillota</taxon>
        <taxon>Bacilli</taxon>
        <taxon>Bacillales</taxon>
        <taxon>Paenibacillaceae</taxon>
        <taxon>Paenibacillus</taxon>
    </lineage>
</organism>
<proteinExistence type="predicted"/>
<dbReference type="RefSeq" id="WP_165093786.1">
    <property type="nucleotide sequence ID" value="NZ_JAAKGU010000001.1"/>
</dbReference>
<comment type="caution">
    <text evidence="1">The sequence shown here is derived from an EMBL/GenBank/DDBJ whole genome shotgun (WGS) entry which is preliminary data.</text>
</comment>
<gene>
    <name evidence="1" type="ORF">G5B47_02110</name>
</gene>
<protein>
    <submittedName>
        <fullName evidence="1">Minor capsid protein</fullName>
    </submittedName>
</protein>
<evidence type="ECO:0000313" key="1">
    <source>
        <dbReference type="EMBL" id="NGM81201.1"/>
    </source>
</evidence>
<evidence type="ECO:0000313" key="2">
    <source>
        <dbReference type="Proteomes" id="UP000480151"/>
    </source>
</evidence>
<dbReference type="GO" id="GO:0005198">
    <property type="term" value="F:structural molecule activity"/>
    <property type="evidence" value="ECO:0007669"/>
    <property type="project" value="InterPro"/>
</dbReference>
<keyword evidence="2" id="KW-1185">Reference proteome</keyword>
<dbReference type="AlphaFoldDB" id="A0A6M1PLJ1"/>
<dbReference type="Proteomes" id="UP000480151">
    <property type="component" value="Unassembled WGS sequence"/>
</dbReference>
<accession>A0A6M1PLJ1</accession>
<name>A0A6M1PLJ1_9BACL</name>
<sequence length="279" mass="30362">MAAPIPDPDYDYDVNLLVKAFKDALLAIAGELSRLDLTGISRANAKAALAEVAVILRGLNAESAAWVEKHVPKAATDGVIRAIVDIGAAETVAEAEKIAKFNRINREFVAAAVADTQADLLAVTQNVDRRVKQAVRQATAESLRANLTKGVNGQRTLNADMLQRMRQTLGSAIDTGIIDSAGRRWKPDVYVEMVSRTKMNAAHREATINEAVGRGAYYARVSRHGATDACRNWEGRIVKLTPDAPGDYPYVGDISRRELFHPKCSHVLSPIRDPQLLAQ</sequence>
<dbReference type="InterPro" id="IPR009319">
    <property type="entry name" value="Phage_A118_VSP1"/>
</dbReference>